<keyword evidence="2" id="KW-1185">Reference proteome</keyword>
<sequence length="112" mass="12831">MLDRKIQRKDILLTFGQSTFHHGNSPDAYPNSIRRPFREKVKPSDKRGRCRLQEWPEIVIGTVVKKTAKHQVVKVIRHMAPGTIERAEELLALPTGGIQPNTVFIERFNGTM</sequence>
<evidence type="ECO:0000313" key="1">
    <source>
        <dbReference type="EMBL" id="GHO58509.1"/>
    </source>
</evidence>
<accession>A0ABQ3V0V0</accession>
<dbReference type="RefSeq" id="WP_201374784.1">
    <property type="nucleotide sequence ID" value="NZ_BNJG01000003.1"/>
</dbReference>
<dbReference type="EMBL" id="BNJG01000003">
    <property type="protein sequence ID" value="GHO58509.1"/>
    <property type="molecule type" value="Genomic_DNA"/>
</dbReference>
<comment type="caution">
    <text evidence="1">The sequence shown here is derived from an EMBL/GenBank/DDBJ whole genome shotgun (WGS) entry which is preliminary data.</text>
</comment>
<protein>
    <submittedName>
        <fullName evidence="1">Uncharacterized protein</fullName>
    </submittedName>
</protein>
<name>A0ABQ3V0V0_9CHLR</name>
<dbReference type="Proteomes" id="UP000654345">
    <property type="component" value="Unassembled WGS sequence"/>
</dbReference>
<proteinExistence type="predicted"/>
<evidence type="ECO:0000313" key="2">
    <source>
        <dbReference type="Proteomes" id="UP000654345"/>
    </source>
</evidence>
<organism evidence="1 2">
    <name type="scientific">Ktedonobacter robiniae</name>
    <dbReference type="NCBI Taxonomy" id="2778365"/>
    <lineage>
        <taxon>Bacteria</taxon>
        <taxon>Bacillati</taxon>
        <taxon>Chloroflexota</taxon>
        <taxon>Ktedonobacteria</taxon>
        <taxon>Ktedonobacterales</taxon>
        <taxon>Ktedonobacteraceae</taxon>
        <taxon>Ktedonobacter</taxon>
    </lineage>
</organism>
<reference evidence="1 2" key="1">
    <citation type="journal article" date="2021" name="Int. J. Syst. Evol. Microbiol.">
        <title>Reticulibacter mediterranei gen. nov., sp. nov., within the new family Reticulibacteraceae fam. nov., and Ktedonospora formicarum gen. nov., sp. nov., Ktedonobacter robiniae sp. nov., Dictyobacter formicarum sp. nov. and Dictyobacter arantiisoli sp. nov., belonging to the class Ktedonobacteria.</title>
        <authorList>
            <person name="Yabe S."/>
            <person name="Zheng Y."/>
            <person name="Wang C.M."/>
            <person name="Sakai Y."/>
            <person name="Abe K."/>
            <person name="Yokota A."/>
            <person name="Donadio S."/>
            <person name="Cavaletti L."/>
            <person name="Monciardini P."/>
        </authorList>
    </citation>
    <scope>NUCLEOTIDE SEQUENCE [LARGE SCALE GENOMIC DNA]</scope>
    <source>
        <strain evidence="1 2">SOSP1-30</strain>
    </source>
</reference>
<gene>
    <name evidence="1" type="ORF">KSB_69840</name>
</gene>